<dbReference type="Proteomes" id="UP001334248">
    <property type="component" value="Unassembled WGS sequence"/>
</dbReference>
<comment type="caution">
    <text evidence="1">The sequence shown here is derived from an EMBL/GenBank/DDBJ whole genome shotgun (WGS) entry which is preliminary data.</text>
</comment>
<protein>
    <submittedName>
        <fullName evidence="1">Uncharacterized protein</fullName>
    </submittedName>
</protein>
<dbReference type="GeneID" id="90000710"/>
<sequence>MNTTTPDSTPQAGLQQAASDFEMQAVSQVASPLMRLPAELRLKILRNLLKNDGPRDPVPELANQYQTTDRMTELSSQVLACCQRLLHEARAVLYHENTIPIRCEMPTSRDLQRPPTFPIKCGILGAKEVFFAETLEHLPEARDWKWCSPDDPSYTFVYLNFLEQTQTHHLSSDFDTLKKHYHALNKIEKVHITVQYEKGPEMFSVCRVLQDFLKDKHVVFVPELITISSRPRTRSLQQHELNALKACQMLRCRSIEFRTEHPQDLRQIITTITSQEPVADLFTLHHKMRTLGNSLPNYNDDEYIWGDQEWSKLWNPFHTAILQMEAEDARELVAPLLQRATEWNEYILEEKKEAAREVYERTMAEIEAGERAYYAARDSVLSGE</sequence>
<evidence type="ECO:0000313" key="2">
    <source>
        <dbReference type="Proteomes" id="UP001334248"/>
    </source>
</evidence>
<reference evidence="1 2" key="1">
    <citation type="journal article" date="2023" name="Res Sq">
        <title>Genomic and morphological characterization of Knufia obscura isolated from the Mars 2020 spacecraft assembly facility.</title>
        <authorList>
            <person name="Chander A.M."/>
            <person name="Teixeira M.M."/>
            <person name="Singh N.K."/>
            <person name="Williams M.P."/>
            <person name="Parker C.W."/>
            <person name="Leo P."/>
            <person name="Stajich J.E."/>
            <person name="Torok T."/>
            <person name="Tighe S."/>
            <person name="Mason C.E."/>
            <person name="Venkateswaran K."/>
        </authorList>
    </citation>
    <scope>NUCLEOTIDE SEQUENCE [LARGE SCALE GENOMIC DNA]</scope>
    <source>
        <strain evidence="1 2">CCFEE 5817</strain>
    </source>
</reference>
<dbReference type="EMBL" id="JAVHJV010000008">
    <property type="protein sequence ID" value="KAK5940844.1"/>
    <property type="molecule type" value="Genomic_DNA"/>
</dbReference>
<name>A0ABR0RJQ0_9EURO</name>
<gene>
    <name evidence="1" type="ORF">PMZ80_007261</name>
</gene>
<dbReference type="RefSeq" id="XP_064728934.1">
    <property type="nucleotide sequence ID" value="XM_064875669.1"/>
</dbReference>
<organism evidence="1 2">
    <name type="scientific">Knufia obscura</name>
    <dbReference type="NCBI Taxonomy" id="1635080"/>
    <lineage>
        <taxon>Eukaryota</taxon>
        <taxon>Fungi</taxon>
        <taxon>Dikarya</taxon>
        <taxon>Ascomycota</taxon>
        <taxon>Pezizomycotina</taxon>
        <taxon>Eurotiomycetes</taxon>
        <taxon>Chaetothyriomycetidae</taxon>
        <taxon>Chaetothyriales</taxon>
        <taxon>Trichomeriaceae</taxon>
        <taxon>Knufia</taxon>
    </lineage>
</organism>
<keyword evidence="2" id="KW-1185">Reference proteome</keyword>
<proteinExistence type="predicted"/>
<accession>A0ABR0RJQ0</accession>
<evidence type="ECO:0000313" key="1">
    <source>
        <dbReference type="EMBL" id="KAK5940844.1"/>
    </source>
</evidence>